<dbReference type="EMBL" id="JACXAI010000002">
    <property type="protein sequence ID" value="MBD1379112.1"/>
    <property type="molecule type" value="Genomic_DNA"/>
</dbReference>
<reference evidence="1" key="1">
    <citation type="submission" date="2020-09" db="EMBL/GenBank/DDBJ databases">
        <title>A novel bacterium of genus Bacillus, isolated from South China Sea.</title>
        <authorList>
            <person name="Huang H."/>
            <person name="Mo K."/>
            <person name="Hu Y."/>
        </authorList>
    </citation>
    <scope>NUCLEOTIDE SEQUENCE</scope>
    <source>
        <strain evidence="1">IB182487</strain>
    </source>
</reference>
<comment type="caution">
    <text evidence="1">The sequence shown here is derived from an EMBL/GenBank/DDBJ whole genome shotgun (WGS) entry which is preliminary data.</text>
</comment>
<keyword evidence="2" id="KW-1185">Reference proteome</keyword>
<sequence>MRNVAWLNGIRKAFDLTCETVKVVEDDQHIIVNRFINGDKNDYTGWDIEDVINNLNENGYFITSVEKDGDVRIYYLTNLTIFSD</sequence>
<dbReference type="RefSeq" id="WP_191155434.1">
    <property type="nucleotide sequence ID" value="NZ_JACXAI010000002.1"/>
</dbReference>
<dbReference type="AlphaFoldDB" id="A0A926RWF2"/>
<evidence type="ECO:0000313" key="1">
    <source>
        <dbReference type="EMBL" id="MBD1379112.1"/>
    </source>
</evidence>
<gene>
    <name evidence="1" type="ORF">IC621_02615</name>
</gene>
<evidence type="ECO:0000313" key="2">
    <source>
        <dbReference type="Proteomes" id="UP000626844"/>
    </source>
</evidence>
<name>A0A926RWF2_9BACI</name>
<accession>A0A926RWF2</accession>
<protein>
    <submittedName>
        <fullName evidence="1">Uncharacterized protein</fullName>
    </submittedName>
</protein>
<dbReference type="Proteomes" id="UP000626844">
    <property type="component" value="Unassembled WGS sequence"/>
</dbReference>
<organism evidence="1 2">
    <name type="scientific">Metabacillus arenae</name>
    <dbReference type="NCBI Taxonomy" id="2771434"/>
    <lineage>
        <taxon>Bacteria</taxon>
        <taxon>Bacillati</taxon>
        <taxon>Bacillota</taxon>
        <taxon>Bacilli</taxon>
        <taxon>Bacillales</taxon>
        <taxon>Bacillaceae</taxon>
        <taxon>Metabacillus</taxon>
    </lineage>
</organism>
<proteinExistence type="predicted"/>